<proteinExistence type="predicted"/>
<keyword evidence="1" id="KW-1133">Transmembrane helix</keyword>
<keyword evidence="1" id="KW-0812">Transmembrane</keyword>
<name>A0A6C0J279_9ZZZZ</name>
<sequence length="66" mass="8129">MDYYSIDYYNMIAPRSTRDYLYILFYIIIIYILYYIMSISFSYVFFIIIGFISGLYVSKYIPMINY</sequence>
<dbReference type="EMBL" id="MN740297">
    <property type="protein sequence ID" value="QHT98880.1"/>
    <property type="molecule type" value="Genomic_DNA"/>
</dbReference>
<feature type="transmembrane region" description="Helical" evidence="1">
    <location>
        <begin position="20"/>
        <end position="37"/>
    </location>
</feature>
<organism evidence="2">
    <name type="scientific">viral metagenome</name>
    <dbReference type="NCBI Taxonomy" id="1070528"/>
    <lineage>
        <taxon>unclassified sequences</taxon>
        <taxon>metagenomes</taxon>
        <taxon>organismal metagenomes</taxon>
    </lineage>
</organism>
<protein>
    <submittedName>
        <fullName evidence="2">Uncharacterized protein</fullName>
    </submittedName>
</protein>
<feature type="transmembrane region" description="Helical" evidence="1">
    <location>
        <begin position="43"/>
        <end position="61"/>
    </location>
</feature>
<keyword evidence="1" id="KW-0472">Membrane</keyword>
<dbReference type="AlphaFoldDB" id="A0A6C0J279"/>
<accession>A0A6C0J279</accession>
<reference evidence="2" key="1">
    <citation type="journal article" date="2020" name="Nature">
        <title>Giant virus diversity and host interactions through global metagenomics.</title>
        <authorList>
            <person name="Schulz F."/>
            <person name="Roux S."/>
            <person name="Paez-Espino D."/>
            <person name="Jungbluth S."/>
            <person name="Walsh D.A."/>
            <person name="Denef V.J."/>
            <person name="McMahon K.D."/>
            <person name="Konstantinidis K.T."/>
            <person name="Eloe-Fadrosh E.A."/>
            <person name="Kyrpides N.C."/>
            <person name="Woyke T."/>
        </authorList>
    </citation>
    <scope>NUCLEOTIDE SEQUENCE</scope>
    <source>
        <strain evidence="2">GVMAG-M-3300025695-21</strain>
    </source>
</reference>
<evidence type="ECO:0000313" key="2">
    <source>
        <dbReference type="EMBL" id="QHT98880.1"/>
    </source>
</evidence>
<evidence type="ECO:0000256" key="1">
    <source>
        <dbReference type="SAM" id="Phobius"/>
    </source>
</evidence>